<proteinExistence type="predicted"/>
<gene>
    <name evidence="1" type="ORF">HNQ92_002604</name>
</gene>
<dbReference type="EMBL" id="JACHGF010000003">
    <property type="protein sequence ID" value="MBB5284461.1"/>
    <property type="molecule type" value="Genomic_DNA"/>
</dbReference>
<sequence length="181" mass="20416">MSNQAISSRLEFAYRNRLWEILPPDGPELKCLISICEAKGNPKAALSAIFKGEDFKTPLGRELWNYLNQLDARGLIQIRRGEKQQVKYFDYHPLVAQKLQALYPHLFTKPVFPPVTELAVLEHSVGELLFQKPAEKLIAAGLFRPDHPVFLLASEGYHFKLVALPDGSQVLKIAPLDTPLD</sequence>
<dbReference type="Proteomes" id="UP000557307">
    <property type="component" value="Unassembled WGS sequence"/>
</dbReference>
<name>A0A840TLL5_9BACT</name>
<keyword evidence="2" id="KW-1185">Reference proteome</keyword>
<organism evidence="1 2">
    <name type="scientific">Rhabdobacter roseus</name>
    <dbReference type="NCBI Taxonomy" id="1655419"/>
    <lineage>
        <taxon>Bacteria</taxon>
        <taxon>Pseudomonadati</taxon>
        <taxon>Bacteroidota</taxon>
        <taxon>Cytophagia</taxon>
        <taxon>Cytophagales</taxon>
        <taxon>Cytophagaceae</taxon>
        <taxon>Rhabdobacter</taxon>
    </lineage>
</organism>
<reference evidence="1 2" key="1">
    <citation type="submission" date="2020-08" db="EMBL/GenBank/DDBJ databases">
        <title>Genomic Encyclopedia of Type Strains, Phase IV (KMG-IV): sequencing the most valuable type-strain genomes for metagenomic binning, comparative biology and taxonomic classification.</title>
        <authorList>
            <person name="Goeker M."/>
        </authorList>
    </citation>
    <scope>NUCLEOTIDE SEQUENCE [LARGE SCALE GENOMIC DNA]</scope>
    <source>
        <strain evidence="1 2">DSM 105074</strain>
    </source>
</reference>
<protein>
    <submittedName>
        <fullName evidence="1">Uncharacterized protein</fullName>
    </submittedName>
</protein>
<accession>A0A840TLL5</accession>
<dbReference type="AlphaFoldDB" id="A0A840TLL5"/>
<evidence type="ECO:0000313" key="1">
    <source>
        <dbReference type="EMBL" id="MBB5284461.1"/>
    </source>
</evidence>
<comment type="caution">
    <text evidence="1">The sequence shown here is derived from an EMBL/GenBank/DDBJ whole genome shotgun (WGS) entry which is preliminary data.</text>
</comment>
<evidence type="ECO:0000313" key="2">
    <source>
        <dbReference type="Proteomes" id="UP000557307"/>
    </source>
</evidence>
<dbReference type="RefSeq" id="WP_184174399.1">
    <property type="nucleotide sequence ID" value="NZ_JACHGF010000003.1"/>
</dbReference>